<proteinExistence type="inferred from homology"/>
<feature type="domain" description="Tripartite ATP-independent periplasmic transporters DctQ component" evidence="10">
    <location>
        <begin position="27"/>
        <end position="153"/>
    </location>
</feature>
<dbReference type="EMBL" id="JBBKTX010000004">
    <property type="protein sequence ID" value="MFK4751644.1"/>
    <property type="molecule type" value="Genomic_DNA"/>
</dbReference>
<dbReference type="PANTHER" id="PTHR35011">
    <property type="entry name" value="2,3-DIKETO-L-GULONATE TRAP TRANSPORTER SMALL PERMEASE PROTEIN YIAM"/>
    <property type="match status" value="1"/>
</dbReference>
<reference evidence="11 12" key="1">
    <citation type="submission" date="2024-03" db="EMBL/GenBank/DDBJ databases">
        <title>High-quality draft genome sequence of Oceanobacter sp. wDCs-4.</title>
        <authorList>
            <person name="Dong C."/>
        </authorList>
    </citation>
    <scope>NUCLEOTIDE SEQUENCE [LARGE SCALE GENOMIC DNA]</scope>
    <source>
        <strain evidence="12">wDCs-4</strain>
    </source>
</reference>
<protein>
    <recommendedName>
        <fullName evidence="9">TRAP transporter small permease protein</fullName>
    </recommendedName>
</protein>
<evidence type="ECO:0000256" key="5">
    <source>
        <dbReference type="ARBA" id="ARBA00022692"/>
    </source>
</evidence>
<sequence length="179" mass="20590">MLKFLETLDHAIGRGERWLMVALTAGLTLILCTQVILRYFFNSPLFWAEEVAVQVLIIISFVGVSYLTYSGKLVRVDFLLTMLKPQRSLVLLRVLDIVGLITLGIMCYFATEWIQRPEIRGDVSPTTQIPRWYNYSILVFSFYCMTWHQAVKVLIPENIDMHQLLVEDESTGDGPEVRS</sequence>
<feature type="transmembrane region" description="Helical" evidence="9">
    <location>
        <begin position="90"/>
        <end position="111"/>
    </location>
</feature>
<keyword evidence="6 9" id="KW-1133">Transmembrane helix</keyword>
<comment type="caution">
    <text evidence="11">The sequence shown here is derived from an EMBL/GenBank/DDBJ whole genome shotgun (WGS) entry which is preliminary data.</text>
</comment>
<evidence type="ECO:0000256" key="8">
    <source>
        <dbReference type="ARBA" id="ARBA00038436"/>
    </source>
</evidence>
<comment type="similarity">
    <text evidence="8 9">Belongs to the TRAP transporter small permease family.</text>
</comment>
<dbReference type="Proteomes" id="UP001620597">
    <property type="component" value="Unassembled WGS sequence"/>
</dbReference>
<feature type="transmembrane region" description="Helical" evidence="9">
    <location>
        <begin position="18"/>
        <end position="39"/>
    </location>
</feature>
<evidence type="ECO:0000256" key="9">
    <source>
        <dbReference type="RuleBase" id="RU369079"/>
    </source>
</evidence>
<dbReference type="Pfam" id="PF04290">
    <property type="entry name" value="DctQ"/>
    <property type="match status" value="1"/>
</dbReference>
<dbReference type="InterPro" id="IPR007387">
    <property type="entry name" value="TRAP_DctQ"/>
</dbReference>
<feature type="transmembrane region" description="Helical" evidence="9">
    <location>
        <begin position="51"/>
        <end position="69"/>
    </location>
</feature>
<dbReference type="InterPro" id="IPR055348">
    <property type="entry name" value="DctQ"/>
</dbReference>
<dbReference type="RefSeq" id="WP_416205049.1">
    <property type="nucleotide sequence ID" value="NZ_JBBKTX010000004.1"/>
</dbReference>
<evidence type="ECO:0000256" key="4">
    <source>
        <dbReference type="ARBA" id="ARBA00022519"/>
    </source>
</evidence>
<keyword evidence="5 9" id="KW-0812">Transmembrane</keyword>
<evidence type="ECO:0000256" key="3">
    <source>
        <dbReference type="ARBA" id="ARBA00022475"/>
    </source>
</evidence>
<keyword evidence="3" id="KW-1003">Cell membrane</keyword>
<accession>A0ABW8NFC4</accession>
<gene>
    <name evidence="11" type="ORF">WG929_04385</name>
</gene>
<evidence type="ECO:0000313" key="11">
    <source>
        <dbReference type="EMBL" id="MFK4751644.1"/>
    </source>
</evidence>
<evidence type="ECO:0000256" key="1">
    <source>
        <dbReference type="ARBA" id="ARBA00004429"/>
    </source>
</evidence>
<keyword evidence="7 9" id="KW-0472">Membrane</keyword>
<comment type="function">
    <text evidence="9">Part of the tripartite ATP-independent periplasmic (TRAP) transport system.</text>
</comment>
<keyword evidence="2 9" id="KW-0813">Transport</keyword>
<organism evidence="11 12">
    <name type="scientific">Oceanobacter antarcticus</name>
    <dbReference type="NCBI Taxonomy" id="3133425"/>
    <lineage>
        <taxon>Bacteria</taxon>
        <taxon>Pseudomonadati</taxon>
        <taxon>Pseudomonadota</taxon>
        <taxon>Gammaproteobacteria</taxon>
        <taxon>Oceanospirillales</taxon>
        <taxon>Oceanospirillaceae</taxon>
        <taxon>Oceanobacter</taxon>
    </lineage>
</organism>
<comment type="subcellular location">
    <subcellularLocation>
        <location evidence="1 9">Cell inner membrane</location>
        <topology evidence="1 9">Multi-pass membrane protein</topology>
    </subcellularLocation>
</comment>
<evidence type="ECO:0000256" key="6">
    <source>
        <dbReference type="ARBA" id="ARBA00022989"/>
    </source>
</evidence>
<name>A0ABW8NFC4_9GAMM</name>
<dbReference type="PANTHER" id="PTHR35011:SF2">
    <property type="entry name" value="2,3-DIKETO-L-GULONATE TRAP TRANSPORTER SMALL PERMEASE PROTEIN YIAM"/>
    <property type="match status" value="1"/>
</dbReference>
<comment type="subunit">
    <text evidence="9">The complex comprises the extracytoplasmic solute receptor protein and the two transmembrane proteins.</text>
</comment>
<evidence type="ECO:0000313" key="12">
    <source>
        <dbReference type="Proteomes" id="UP001620597"/>
    </source>
</evidence>
<keyword evidence="4 9" id="KW-0997">Cell inner membrane</keyword>
<keyword evidence="12" id="KW-1185">Reference proteome</keyword>
<evidence type="ECO:0000259" key="10">
    <source>
        <dbReference type="Pfam" id="PF04290"/>
    </source>
</evidence>
<evidence type="ECO:0000256" key="7">
    <source>
        <dbReference type="ARBA" id="ARBA00023136"/>
    </source>
</evidence>
<evidence type="ECO:0000256" key="2">
    <source>
        <dbReference type="ARBA" id="ARBA00022448"/>
    </source>
</evidence>
<comment type="caution">
    <text evidence="9">Lacks conserved residue(s) required for the propagation of feature annotation.</text>
</comment>